<gene>
    <name evidence="1" type="ORF">FL622_15140</name>
</gene>
<accession>A0A550J6F5</accession>
<dbReference type="SMART" id="SM01322">
    <property type="entry name" value="YaeQ"/>
    <property type="match status" value="1"/>
</dbReference>
<sequence length="184" mass="20742">MALPATIYRVAIQLADVDRNLYQKLQTTVARHPSETAERLLTRVLAYAVAYEEDLAFTKGICAGDEPDLWIKGPDGRVLTWIEVGQPDPERLLKAARHAEQIVLFAYGPARYRWENQHLAKFSAIPNLTIWGIDYDFLQQLVARLQRTINWDLTITEGNLYLNLGDTTLESSLTLLEDGNAVGS</sequence>
<dbReference type="AlphaFoldDB" id="A0A550J6F5"/>
<evidence type="ECO:0000313" key="1">
    <source>
        <dbReference type="EMBL" id="TRO78804.1"/>
    </source>
</evidence>
<dbReference type="Gene3D" id="3.10.640.10">
    <property type="entry name" value="Restriction endonuclease-like alpha-beta roll domain"/>
    <property type="match status" value="1"/>
</dbReference>
<evidence type="ECO:0000313" key="2">
    <source>
        <dbReference type="Proteomes" id="UP000317155"/>
    </source>
</evidence>
<dbReference type="PANTHER" id="PTHR38784:SF1">
    <property type="entry name" value="SUCROSE PHOSPHORYLASE"/>
    <property type="match status" value="1"/>
</dbReference>
<organism evidence="1 2">
    <name type="scientific">Trichloromonas acetexigens</name>
    <dbReference type="NCBI Taxonomy" id="38815"/>
    <lineage>
        <taxon>Bacteria</taxon>
        <taxon>Pseudomonadati</taxon>
        <taxon>Thermodesulfobacteriota</taxon>
        <taxon>Desulfuromonadia</taxon>
        <taxon>Desulfuromonadales</taxon>
        <taxon>Trichloromonadaceae</taxon>
        <taxon>Trichloromonas</taxon>
    </lineage>
</organism>
<proteinExistence type="predicted"/>
<dbReference type="EMBL" id="VJVV01000014">
    <property type="protein sequence ID" value="TRO78804.1"/>
    <property type="molecule type" value="Genomic_DNA"/>
</dbReference>
<keyword evidence="2" id="KW-1185">Reference proteome</keyword>
<dbReference type="SUPFAM" id="SSF52980">
    <property type="entry name" value="Restriction endonuclease-like"/>
    <property type="match status" value="1"/>
</dbReference>
<protein>
    <submittedName>
        <fullName evidence="1">YaeQ family protein</fullName>
    </submittedName>
</protein>
<dbReference type="Proteomes" id="UP000317155">
    <property type="component" value="Unassembled WGS sequence"/>
</dbReference>
<dbReference type="OrthoDB" id="5293309at2"/>
<name>A0A550J6F5_9BACT</name>
<dbReference type="InterPro" id="IPR011335">
    <property type="entry name" value="Restrct_endonuc-II-like"/>
</dbReference>
<dbReference type="RefSeq" id="WP_092054466.1">
    <property type="nucleotide sequence ID" value="NZ_FOJJ01000006.1"/>
</dbReference>
<dbReference type="InterPro" id="IPR009822">
    <property type="entry name" value="YaeQ"/>
</dbReference>
<dbReference type="PIRSF" id="PIRSF011484">
    <property type="entry name" value="YaeQ"/>
    <property type="match status" value="1"/>
</dbReference>
<reference evidence="1 2" key="1">
    <citation type="submission" date="2019-07" db="EMBL/GenBank/DDBJ databases">
        <title>Insights of Desulfuromonas acetexigens electromicrobiology.</title>
        <authorList>
            <person name="Katuri K."/>
            <person name="Sapireddy V."/>
            <person name="Shaw D.R."/>
            <person name="Saikaly P."/>
        </authorList>
    </citation>
    <scope>NUCLEOTIDE SEQUENCE [LARGE SCALE GENOMIC DNA]</scope>
    <source>
        <strain evidence="1 2">2873</strain>
    </source>
</reference>
<dbReference type="PANTHER" id="PTHR38784">
    <property type="entry name" value="SUCROSE PHOSPHORYLASE"/>
    <property type="match status" value="1"/>
</dbReference>
<dbReference type="Pfam" id="PF07152">
    <property type="entry name" value="YaeQ"/>
    <property type="match status" value="1"/>
</dbReference>
<comment type="caution">
    <text evidence="1">The sequence shown here is derived from an EMBL/GenBank/DDBJ whole genome shotgun (WGS) entry which is preliminary data.</text>
</comment>
<dbReference type="InterPro" id="IPR038590">
    <property type="entry name" value="YaeQ_sf"/>
</dbReference>